<evidence type="ECO:0000313" key="2">
    <source>
        <dbReference type="Proteomes" id="UP001589647"/>
    </source>
</evidence>
<gene>
    <name evidence="1" type="ORF">ACFFV7_09125</name>
</gene>
<sequence length="89" mass="9969">MKGYHEIQLASPAVRELRSLHACDPTAAAFVLDWLEYVSTDLESGALRTLDKEAGLLKAEMGDFDALCWIRPEEMSLVVLTVSRRRHPA</sequence>
<comment type="caution">
    <text evidence="1">The sequence shown here is derived from an EMBL/GenBank/DDBJ whole genome shotgun (WGS) entry which is preliminary data.</text>
</comment>
<dbReference type="RefSeq" id="WP_125637793.1">
    <property type="nucleotide sequence ID" value="NZ_BMRC01000012.1"/>
</dbReference>
<dbReference type="Proteomes" id="UP001589647">
    <property type="component" value="Unassembled WGS sequence"/>
</dbReference>
<reference evidence="1 2" key="1">
    <citation type="submission" date="2024-09" db="EMBL/GenBank/DDBJ databases">
        <authorList>
            <person name="Sun Q."/>
            <person name="Mori K."/>
        </authorList>
    </citation>
    <scope>NUCLEOTIDE SEQUENCE [LARGE SCALE GENOMIC DNA]</scope>
    <source>
        <strain evidence="1 2">CCM 3426</strain>
    </source>
</reference>
<organism evidence="1 2">
    <name type="scientific">Nonomuraea spiralis</name>
    <dbReference type="NCBI Taxonomy" id="46182"/>
    <lineage>
        <taxon>Bacteria</taxon>
        <taxon>Bacillati</taxon>
        <taxon>Actinomycetota</taxon>
        <taxon>Actinomycetes</taxon>
        <taxon>Streptosporangiales</taxon>
        <taxon>Streptosporangiaceae</taxon>
        <taxon>Nonomuraea</taxon>
    </lineage>
</organism>
<proteinExistence type="predicted"/>
<accession>A0ABV5I9Y9</accession>
<dbReference type="EMBL" id="JBHMEI010000004">
    <property type="protein sequence ID" value="MFB9201349.1"/>
    <property type="molecule type" value="Genomic_DNA"/>
</dbReference>
<name>A0ABV5I9Y9_9ACTN</name>
<protein>
    <submittedName>
        <fullName evidence="1">Type II toxin-antitoxin system RelE/ParE family toxin</fullName>
    </submittedName>
</protein>
<keyword evidence="2" id="KW-1185">Reference proteome</keyword>
<evidence type="ECO:0000313" key="1">
    <source>
        <dbReference type="EMBL" id="MFB9201349.1"/>
    </source>
</evidence>